<keyword evidence="2 5" id="KW-0560">Oxidoreductase</keyword>
<evidence type="ECO:0000256" key="3">
    <source>
        <dbReference type="ARBA" id="ARBA00023027"/>
    </source>
</evidence>
<evidence type="ECO:0000313" key="6">
    <source>
        <dbReference type="Proteomes" id="UP001595848"/>
    </source>
</evidence>
<gene>
    <name evidence="5" type="ORF">ACFOY1_13460</name>
</gene>
<dbReference type="InterPro" id="IPR002347">
    <property type="entry name" value="SDR_fam"/>
</dbReference>
<keyword evidence="6" id="KW-1185">Reference proteome</keyword>
<evidence type="ECO:0000256" key="1">
    <source>
        <dbReference type="ARBA" id="ARBA00006484"/>
    </source>
</evidence>
<sequence length="274" mass="27788">MSVIIVTGGTYGLGQSITVELARRGHQVVAFGLSQAQISSTARGFESLRAELEGAGCEADVLEADVSNAEDVRRVVEHAIARHGRIDGLVNNAAVGPLGTVLTTDEPTFDRIVGVNLKGTYLMSRAVIPHMARTGGGSIVNIGSGAGWGKPNMAIYSASKGAIVALSAAMAYDHFHDHVRVNVAIPGGGGIVSGMSVGRMGGDVDAFKSRPAPGTATGRPMDGRDLANAVAFLLSDEAAAISGTVIDVGCFAHQGGPVPGRPVSGGAIPAAAPR</sequence>
<dbReference type="RefSeq" id="WP_217964780.1">
    <property type="nucleotide sequence ID" value="NZ_JAHTBN010000004.1"/>
</dbReference>
<keyword evidence="3" id="KW-0520">NAD</keyword>
<evidence type="ECO:0000313" key="5">
    <source>
        <dbReference type="EMBL" id="MFC4201961.1"/>
    </source>
</evidence>
<organism evidence="5 6">
    <name type="scientific">Candidimonas humi</name>
    <dbReference type="NCBI Taxonomy" id="683355"/>
    <lineage>
        <taxon>Bacteria</taxon>
        <taxon>Pseudomonadati</taxon>
        <taxon>Pseudomonadota</taxon>
        <taxon>Betaproteobacteria</taxon>
        <taxon>Burkholderiales</taxon>
        <taxon>Alcaligenaceae</taxon>
        <taxon>Candidimonas</taxon>
    </lineage>
</organism>
<feature type="domain" description="Ketoreductase" evidence="4">
    <location>
        <begin position="2"/>
        <end position="194"/>
    </location>
</feature>
<dbReference type="EMBL" id="JBHSBV010000004">
    <property type="protein sequence ID" value="MFC4201961.1"/>
    <property type="molecule type" value="Genomic_DNA"/>
</dbReference>
<dbReference type="PANTHER" id="PTHR24321:SF8">
    <property type="entry name" value="ESTRADIOL 17-BETA-DEHYDROGENASE 8-RELATED"/>
    <property type="match status" value="1"/>
</dbReference>
<proteinExistence type="inferred from homology"/>
<dbReference type="Proteomes" id="UP001595848">
    <property type="component" value="Unassembled WGS sequence"/>
</dbReference>
<dbReference type="SMART" id="SM00822">
    <property type="entry name" value="PKS_KR"/>
    <property type="match status" value="1"/>
</dbReference>
<comment type="similarity">
    <text evidence="1">Belongs to the short-chain dehydrogenases/reductases (SDR) family.</text>
</comment>
<protein>
    <submittedName>
        <fullName evidence="5">SDR family NAD(P)-dependent oxidoreductase</fullName>
        <ecNumber evidence="5">1.1.1.-</ecNumber>
    </submittedName>
</protein>
<comment type="caution">
    <text evidence="5">The sequence shown here is derived from an EMBL/GenBank/DDBJ whole genome shotgun (WGS) entry which is preliminary data.</text>
</comment>
<reference evidence="6" key="1">
    <citation type="journal article" date="2019" name="Int. J. Syst. Evol. Microbiol.">
        <title>The Global Catalogue of Microorganisms (GCM) 10K type strain sequencing project: providing services to taxonomists for standard genome sequencing and annotation.</title>
        <authorList>
            <consortium name="The Broad Institute Genomics Platform"/>
            <consortium name="The Broad Institute Genome Sequencing Center for Infectious Disease"/>
            <person name="Wu L."/>
            <person name="Ma J."/>
        </authorList>
    </citation>
    <scope>NUCLEOTIDE SEQUENCE [LARGE SCALE GENOMIC DNA]</scope>
    <source>
        <strain evidence="6">LMG 24813</strain>
    </source>
</reference>
<dbReference type="CDD" id="cd05233">
    <property type="entry name" value="SDR_c"/>
    <property type="match status" value="1"/>
</dbReference>
<evidence type="ECO:0000256" key="2">
    <source>
        <dbReference type="ARBA" id="ARBA00023002"/>
    </source>
</evidence>
<dbReference type="PANTHER" id="PTHR24321">
    <property type="entry name" value="DEHYDROGENASES, SHORT CHAIN"/>
    <property type="match status" value="1"/>
</dbReference>
<name>A0ABV8P1F5_9BURK</name>
<dbReference type="GO" id="GO:0016491">
    <property type="term" value="F:oxidoreductase activity"/>
    <property type="evidence" value="ECO:0007669"/>
    <property type="project" value="UniProtKB-KW"/>
</dbReference>
<dbReference type="Pfam" id="PF00106">
    <property type="entry name" value="adh_short"/>
    <property type="match status" value="1"/>
</dbReference>
<dbReference type="InterPro" id="IPR057326">
    <property type="entry name" value="KR_dom"/>
</dbReference>
<accession>A0ABV8P1F5</accession>
<dbReference type="EC" id="1.1.1.-" evidence="5"/>
<evidence type="ECO:0000259" key="4">
    <source>
        <dbReference type="SMART" id="SM00822"/>
    </source>
</evidence>